<evidence type="ECO:0000313" key="3">
    <source>
        <dbReference type="Proteomes" id="UP000502823"/>
    </source>
</evidence>
<feature type="region of interest" description="Disordered" evidence="1">
    <location>
        <begin position="20"/>
        <end position="70"/>
    </location>
</feature>
<dbReference type="Proteomes" id="UP000502823">
    <property type="component" value="Unassembled WGS sequence"/>
</dbReference>
<name>A0A6L2PUK8_COPFO</name>
<sequence length="70" mass="7731">MVRGRRNNNGSPLKLRLARVFSNGGMTSASQPSSPTTLQRHSFHSTSLESLRIPSRRQSDGNFSLEPCCI</sequence>
<organism evidence="2 3">
    <name type="scientific">Coptotermes formosanus</name>
    <name type="common">Formosan subterranean termite</name>
    <dbReference type="NCBI Taxonomy" id="36987"/>
    <lineage>
        <taxon>Eukaryota</taxon>
        <taxon>Metazoa</taxon>
        <taxon>Ecdysozoa</taxon>
        <taxon>Arthropoda</taxon>
        <taxon>Hexapoda</taxon>
        <taxon>Insecta</taxon>
        <taxon>Pterygota</taxon>
        <taxon>Neoptera</taxon>
        <taxon>Polyneoptera</taxon>
        <taxon>Dictyoptera</taxon>
        <taxon>Blattodea</taxon>
        <taxon>Blattoidea</taxon>
        <taxon>Termitoidae</taxon>
        <taxon>Rhinotermitidae</taxon>
        <taxon>Coptotermes</taxon>
    </lineage>
</organism>
<proteinExistence type="predicted"/>
<feature type="compositionally biased region" description="Polar residues" evidence="1">
    <location>
        <begin position="24"/>
        <end position="49"/>
    </location>
</feature>
<dbReference type="AlphaFoldDB" id="A0A6L2PUK8"/>
<evidence type="ECO:0000256" key="1">
    <source>
        <dbReference type="SAM" id="MobiDB-lite"/>
    </source>
</evidence>
<reference evidence="3" key="1">
    <citation type="submission" date="2020-01" db="EMBL/GenBank/DDBJ databases">
        <title>Draft genome sequence of the Termite Coptotermes fromosanus.</title>
        <authorList>
            <person name="Itakura S."/>
            <person name="Yosikawa Y."/>
            <person name="Umezawa K."/>
        </authorList>
    </citation>
    <scope>NUCLEOTIDE SEQUENCE [LARGE SCALE GENOMIC DNA]</scope>
</reference>
<feature type="non-terminal residue" evidence="2">
    <location>
        <position position="70"/>
    </location>
</feature>
<protein>
    <submittedName>
        <fullName evidence="2">Uncharacterized protein</fullName>
    </submittedName>
</protein>
<accession>A0A6L2PUK8</accession>
<dbReference type="OrthoDB" id="10414263at2759"/>
<dbReference type="EMBL" id="BLKM01000505">
    <property type="protein sequence ID" value="GFG34902.1"/>
    <property type="molecule type" value="Genomic_DNA"/>
</dbReference>
<dbReference type="InParanoid" id="A0A6L2PUK8"/>
<comment type="caution">
    <text evidence="2">The sequence shown here is derived from an EMBL/GenBank/DDBJ whole genome shotgun (WGS) entry which is preliminary data.</text>
</comment>
<keyword evidence="3" id="KW-1185">Reference proteome</keyword>
<evidence type="ECO:0000313" key="2">
    <source>
        <dbReference type="EMBL" id="GFG34902.1"/>
    </source>
</evidence>
<gene>
    <name evidence="2" type="ORF">Cfor_07363</name>
</gene>